<dbReference type="AlphaFoldDB" id="A0A4V2G7V9"/>
<dbReference type="RefSeq" id="WP_130512518.1">
    <property type="nucleotide sequence ID" value="NZ_SHKY01000001.1"/>
</dbReference>
<proteinExistence type="predicted"/>
<dbReference type="InterPro" id="IPR006439">
    <property type="entry name" value="HAD-SF_hydro_IA"/>
</dbReference>
<evidence type="ECO:0000313" key="2">
    <source>
        <dbReference type="Proteomes" id="UP000292564"/>
    </source>
</evidence>
<evidence type="ECO:0000313" key="1">
    <source>
        <dbReference type="EMBL" id="RZU54116.1"/>
    </source>
</evidence>
<dbReference type="EMBL" id="SHKY01000001">
    <property type="protein sequence ID" value="RZU54116.1"/>
    <property type="molecule type" value="Genomic_DNA"/>
</dbReference>
<dbReference type="Gene3D" id="1.10.150.240">
    <property type="entry name" value="Putative phosphatase, domain 2"/>
    <property type="match status" value="1"/>
</dbReference>
<protein>
    <submittedName>
        <fullName evidence="1">HAD superfamily hydrolase (TIGR01509 family)</fullName>
    </submittedName>
</protein>
<dbReference type="SUPFAM" id="SSF56784">
    <property type="entry name" value="HAD-like"/>
    <property type="match status" value="1"/>
</dbReference>
<reference evidence="1 2" key="1">
    <citation type="submission" date="2019-02" db="EMBL/GenBank/DDBJ databases">
        <title>Sequencing the genomes of 1000 actinobacteria strains.</title>
        <authorList>
            <person name="Klenk H.-P."/>
        </authorList>
    </citation>
    <scope>NUCLEOTIDE SEQUENCE [LARGE SCALE GENOMIC DNA]</scope>
    <source>
        <strain evidence="1 2">DSM 45162</strain>
    </source>
</reference>
<keyword evidence="2" id="KW-1185">Reference proteome</keyword>
<dbReference type="InterPro" id="IPR044999">
    <property type="entry name" value="CbbY-like"/>
</dbReference>
<dbReference type="GO" id="GO:0016787">
    <property type="term" value="F:hydrolase activity"/>
    <property type="evidence" value="ECO:0007669"/>
    <property type="project" value="UniProtKB-KW"/>
</dbReference>
<name>A0A4V2G7V9_9ACTN</name>
<accession>A0A4V2G7V9</accession>
<dbReference type="PANTHER" id="PTHR42896">
    <property type="entry name" value="XYLULOSE-1,5-BISPHOSPHATE (XUBP) PHOSPHATASE"/>
    <property type="match status" value="1"/>
</dbReference>
<dbReference type="InterPro" id="IPR023214">
    <property type="entry name" value="HAD_sf"/>
</dbReference>
<dbReference type="Proteomes" id="UP000292564">
    <property type="component" value="Unassembled WGS sequence"/>
</dbReference>
<dbReference type="InterPro" id="IPR036412">
    <property type="entry name" value="HAD-like_sf"/>
</dbReference>
<comment type="caution">
    <text evidence="1">The sequence shown here is derived from an EMBL/GenBank/DDBJ whole genome shotgun (WGS) entry which is preliminary data.</text>
</comment>
<organism evidence="1 2">
    <name type="scientific">Krasilnikovia cinnamomea</name>
    <dbReference type="NCBI Taxonomy" id="349313"/>
    <lineage>
        <taxon>Bacteria</taxon>
        <taxon>Bacillati</taxon>
        <taxon>Actinomycetota</taxon>
        <taxon>Actinomycetes</taxon>
        <taxon>Micromonosporales</taxon>
        <taxon>Micromonosporaceae</taxon>
        <taxon>Krasilnikovia</taxon>
    </lineage>
</organism>
<dbReference type="OrthoDB" id="9812856at2"/>
<keyword evidence="1" id="KW-0378">Hydrolase</keyword>
<dbReference type="SFLD" id="SFLDG01129">
    <property type="entry name" value="C1.5:_HAD__Beta-PGM__Phosphata"/>
    <property type="match status" value="1"/>
</dbReference>
<gene>
    <name evidence="1" type="ORF">EV385_6055</name>
</gene>
<dbReference type="InterPro" id="IPR023198">
    <property type="entry name" value="PGP-like_dom2"/>
</dbReference>
<dbReference type="NCBIfam" id="TIGR01509">
    <property type="entry name" value="HAD-SF-IA-v3"/>
    <property type="match status" value="1"/>
</dbReference>
<dbReference type="SFLD" id="SFLDS00003">
    <property type="entry name" value="Haloacid_Dehalogenase"/>
    <property type="match status" value="1"/>
</dbReference>
<dbReference type="PRINTS" id="PR00413">
    <property type="entry name" value="HADHALOGNASE"/>
</dbReference>
<sequence>MTARRLRAVIFDVDGTLAETERDGHRRAFNLAFRDHGLPYEWGVEEYGELLAVTGGRRRLAGYLAERGLPHADGLAQVLHRTKTAYYTDWLRDGPIVARPGVPELMAGLREGGVRLAVATTGRRQWVSVLLERLFHGIAFAATVTGDDVTRLKPHPEVYDRALRELRIEAPDAVAVEDSPPGLAAATAAGLTCLVVTSAYHRDMPFPGAAAVVPGYLARDMADPHPHPRPPDALTAGITVDALRNLHATTPTHPSIRRS</sequence>
<dbReference type="Pfam" id="PF00702">
    <property type="entry name" value="Hydrolase"/>
    <property type="match status" value="1"/>
</dbReference>
<dbReference type="Gene3D" id="3.40.50.1000">
    <property type="entry name" value="HAD superfamily/HAD-like"/>
    <property type="match status" value="1"/>
</dbReference>
<dbReference type="PANTHER" id="PTHR42896:SF2">
    <property type="entry name" value="CBBY-LIKE PROTEIN"/>
    <property type="match status" value="1"/>
</dbReference>